<accession>A0AAC9IYH1</accession>
<protein>
    <recommendedName>
        <fullName evidence="3">NRDE family protein</fullName>
    </recommendedName>
</protein>
<dbReference type="KEGG" id="vhl:BME96_03780"/>
<dbReference type="GeneID" id="71513503"/>
<proteinExistence type="predicted"/>
<dbReference type="RefSeq" id="WP_071648315.1">
    <property type="nucleotide sequence ID" value="NZ_CP017962.1"/>
</dbReference>
<reference evidence="1 2" key="1">
    <citation type="submission" date="2016-11" db="EMBL/GenBank/DDBJ databases">
        <title>Complete genome sequencing of Virgibacillus halodenitrificans PDB-F2.</title>
        <authorList>
            <person name="Sun Z."/>
            <person name="Zhou Y."/>
            <person name="Li H."/>
        </authorList>
    </citation>
    <scope>NUCLEOTIDE SEQUENCE [LARGE SCALE GENOMIC DNA]</scope>
    <source>
        <strain evidence="1 2">PDB-F2</strain>
    </source>
</reference>
<dbReference type="PANTHER" id="PTHR17985">
    <property type="entry name" value="SER/THR-RICH PROTEIN T10 IN DGCR REGION"/>
    <property type="match status" value="1"/>
</dbReference>
<dbReference type="EMBL" id="CP017962">
    <property type="protein sequence ID" value="APC47340.1"/>
    <property type="molecule type" value="Genomic_DNA"/>
</dbReference>
<dbReference type="InterPro" id="IPR008551">
    <property type="entry name" value="TANGO2"/>
</dbReference>
<sequence>MCLINLHFQQHANYKLIVAANRDEFYDRPTKQAHFWDDKPFILAGRDLRQMGTWMGITKNGRFAALTNYRDPSQAETGKRSRGSIVTNFLSGNVKPIEYLSSLQKDKDNFAGFNVILGSSDSLYYYSNQENKIRPINVGTHSLSNHLLNTPWPKVTKGRDKLKEYVQTHSEMVHDDLLQLVADAEMAEDHALPDTGVGLELERNLSPLFIKTDGYGTRASTILTIDINNMVHFTERTYEGGIAKNEVSYHFKINS</sequence>
<dbReference type="Proteomes" id="UP000182945">
    <property type="component" value="Chromosome"/>
</dbReference>
<organism evidence="1 2">
    <name type="scientific">Virgibacillus halodenitrificans</name>
    <name type="common">Bacillus halodenitrificans</name>
    <dbReference type="NCBI Taxonomy" id="1482"/>
    <lineage>
        <taxon>Bacteria</taxon>
        <taxon>Bacillati</taxon>
        <taxon>Bacillota</taxon>
        <taxon>Bacilli</taxon>
        <taxon>Bacillales</taxon>
        <taxon>Bacillaceae</taxon>
        <taxon>Virgibacillus</taxon>
    </lineage>
</organism>
<evidence type="ECO:0000313" key="2">
    <source>
        <dbReference type="Proteomes" id="UP000182945"/>
    </source>
</evidence>
<evidence type="ECO:0008006" key="3">
    <source>
        <dbReference type="Google" id="ProtNLM"/>
    </source>
</evidence>
<name>A0AAC9IYH1_VIRHA</name>
<evidence type="ECO:0000313" key="1">
    <source>
        <dbReference type="EMBL" id="APC47340.1"/>
    </source>
</evidence>
<dbReference type="AlphaFoldDB" id="A0AAC9IYH1"/>
<dbReference type="PANTHER" id="PTHR17985:SF8">
    <property type="entry name" value="TRANSPORT AND GOLGI ORGANIZATION PROTEIN 2 HOMOLOG"/>
    <property type="match status" value="1"/>
</dbReference>
<dbReference type="Pfam" id="PF05742">
    <property type="entry name" value="TANGO2"/>
    <property type="match status" value="1"/>
</dbReference>
<gene>
    <name evidence="1" type="ORF">BME96_03780</name>
</gene>